<dbReference type="Pfam" id="PF07238">
    <property type="entry name" value="PilZ"/>
    <property type="match status" value="1"/>
</dbReference>
<evidence type="ECO:0000313" key="2">
    <source>
        <dbReference type="EMBL" id="NQV64015.1"/>
    </source>
</evidence>
<protein>
    <submittedName>
        <fullName evidence="2">PilZ domain-containing protein</fullName>
    </submittedName>
</protein>
<organism evidence="2 3">
    <name type="scientific">SAR86 cluster bacterium</name>
    <dbReference type="NCBI Taxonomy" id="2030880"/>
    <lineage>
        <taxon>Bacteria</taxon>
        <taxon>Pseudomonadati</taxon>
        <taxon>Pseudomonadota</taxon>
        <taxon>Gammaproteobacteria</taxon>
        <taxon>SAR86 cluster</taxon>
    </lineage>
</organism>
<reference evidence="2" key="1">
    <citation type="submission" date="2020-05" db="EMBL/GenBank/DDBJ databases">
        <title>Sulfur intermediates as new biogeochemical hubs in an aquatic model microbial ecosystem.</title>
        <authorList>
            <person name="Vigneron A."/>
        </authorList>
    </citation>
    <scope>NUCLEOTIDE SEQUENCE</scope>
    <source>
        <strain evidence="2">Bin.250</strain>
    </source>
</reference>
<gene>
    <name evidence="2" type="ORF">HQ497_01505</name>
</gene>
<comment type="caution">
    <text evidence="2">The sequence shown here is derived from an EMBL/GenBank/DDBJ whole genome shotgun (WGS) entry which is preliminary data.</text>
</comment>
<evidence type="ECO:0000259" key="1">
    <source>
        <dbReference type="Pfam" id="PF07238"/>
    </source>
</evidence>
<dbReference type="GO" id="GO:0035438">
    <property type="term" value="F:cyclic-di-GMP binding"/>
    <property type="evidence" value="ECO:0007669"/>
    <property type="project" value="InterPro"/>
</dbReference>
<dbReference type="Proteomes" id="UP000754644">
    <property type="component" value="Unassembled WGS sequence"/>
</dbReference>
<name>A0A972VX66_9GAMM</name>
<dbReference type="EMBL" id="JABMOJ010000056">
    <property type="protein sequence ID" value="NQV64015.1"/>
    <property type="molecule type" value="Genomic_DNA"/>
</dbReference>
<proteinExistence type="predicted"/>
<accession>A0A972VX66</accession>
<dbReference type="AlphaFoldDB" id="A0A972VX66"/>
<dbReference type="InterPro" id="IPR009875">
    <property type="entry name" value="PilZ_domain"/>
</dbReference>
<sequence length="107" mass="11863">MMRLDRIDKTESVLMDVISCVDNTGLEDTSISGTTVNVSETGMRVSAGICLPVATRVGLRLDFDAHLYRLEGEVRWTNNDGEYCAGLAIDPTSPDYLAWTQMFELDL</sequence>
<feature type="domain" description="PilZ" evidence="1">
    <location>
        <begin position="27"/>
        <end position="95"/>
    </location>
</feature>
<evidence type="ECO:0000313" key="3">
    <source>
        <dbReference type="Proteomes" id="UP000754644"/>
    </source>
</evidence>